<dbReference type="Pfam" id="PF00121">
    <property type="entry name" value="TIM"/>
    <property type="match status" value="1"/>
</dbReference>
<comment type="pathway">
    <text evidence="2">Carbohydrate metabolism; erythritol degradation.</text>
</comment>
<comment type="subcellular location">
    <subcellularLocation>
        <location evidence="8 9">Cytoplasm</location>
    </subcellularLocation>
</comment>
<dbReference type="eggNOG" id="COG0149">
    <property type="taxonomic scope" value="Bacteria"/>
</dbReference>
<gene>
    <name evidence="8" type="primary">tpiA</name>
    <name evidence="10" type="ORF">ADIMK_0619</name>
</gene>
<sequence length="258" mass="27077">MRKALVAGNWKMNGRIAKNDELVTTVLAGLAEQALTERVDVMVFPPSIYVGQVESLVRGSNVSVGAQNLCEYKDGAYTGELSAGMLVDSGCTAVLVGHSERRALFGDDDARVAAKVKAALDAGLTPVLCLGESLEERDAEKTLAVVTEQFETAVDALDVSEIARIVLAYEPVWAIGTGRTATPEQAQEVHAHLRGLLASRSRELANKVRVLYGGSVNADNAAALFGQPDIDGGLIGGASLKAKDFLTICHAAGVGRDG</sequence>
<evidence type="ECO:0000256" key="9">
    <source>
        <dbReference type="RuleBase" id="RU363013"/>
    </source>
</evidence>
<feature type="binding site" evidence="8">
    <location>
        <position position="176"/>
    </location>
    <ligand>
        <name>substrate</name>
    </ligand>
</feature>
<keyword evidence="5 8" id="KW-0963">Cytoplasm</keyword>
<dbReference type="HAMAP" id="MF_00147_B">
    <property type="entry name" value="TIM_B"/>
    <property type="match status" value="1"/>
</dbReference>
<dbReference type="GO" id="GO:0005829">
    <property type="term" value="C:cytosol"/>
    <property type="evidence" value="ECO:0007669"/>
    <property type="project" value="TreeGrafter"/>
</dbReference>
<evidence type="ECO:0000256" key="4">
    <source>
        <dbReference type="ARBA" id="ARBA00022432"/>
    </source>
</evidence>
<feature type="binding site" evidence="8">
    <location>
        <position position="215"/>
    </location>
    <ligand>
        <name>substrate</name>
    </ligand>
</feature>
<dbReference type="GO" id="GO:0006094">
    <property type="term" value="P:gluconeogenesis"/>
    <property type="evidence" value="ECO:0007669"/>
    <property type="project" value="UniProtKB-UniRule"/>
</dbReference>
<evidence type="ECO:0000256" key="6">
    <source>
        <dbReference type="ARBA" id="ARBA00023152"/>
    </source>
</evidence>
<accession>A0A081G2B2</accession>
<dbReference type="GO" id="GO:0004807">
    <property type="term" value="F:triose-phosphate isomerase activity"/>
    <property type="evidence" value="ECO:0007669"/>
    <property type="project" value="UniProtKB-UniRule"/>
</dbReference>
<dbReference type="NCBIfam" id="TIGR00419">
    <property type="entry name" value="tim"/>
    <property type="match status" value="1"/>
</dbReference>
<dbReference type="FunFam" id="3.20.20.70:FF:000016">
    <property type="entry name" value="Triosephosphate isomerase"/>
    <property type="match status" value="1"/>
</dbReference>
<dbReference type="PROSITE" id="PS51440">
    <property type="entry name" value="TIM_2"/>
    <property type="match status" value="1"/>
</dbReference>
<evidence type="ECO:0000256" key="8">
    <source>
        <dbReference type="HAMAP-Rule" id="MF_00147"/>
    </source>
</evidence>
<comment type="catalytic activity">
    <reaction evidence="8 9">
        <text>D-glyceraldehyde 3-phosphate = dihydroxyacetone phosphate</text>
        <dbReference type="Rhea" id="RHEA:18585"/>
        <dbReference type="ChEBI" id="CHEBI:57642"/>
        <dbReference type="ChEBI" id="CHEBI:59776"/>
        <dbReference type="EC" id="5.3.1.1"/>
    </reaction>
</comment>
<protein>
    <recommendedName>
        <fullName evidence="8 9">Triosephosphate isomerase</fullName>
        <shortName evidence="8">TIM</shortName>
        <shortName evidence="8">TPI</shortName>
        <ecNumber evidence="8 9">5.3.1.1</ecNumber>
    </recommendedName>
    <alternativeName>
        <fullName evidence="8">Triose-phosphate isomerase</fullName>
    </alternativeName>
</protein>
<comment type="caution">
    <text evidence="10">The sequence shown here is derived from an EMBL/GenBank/DDBJ whole genome shotgun (WGS) entry which is preliminary data.</text>
</comment>
<dbReference type="CDD" id="cd00311">
    <property type="entry name" value="TIM"/>
    <property type="match status" value="1"/>
</dbReference>
<comment type="similarity">
    <text evidence="3 8 9">Belongs to the triosephosphate isomerase family.</text>
</comment>
<dbReference type="OrthoDB" id="9809429at2"/>
<keyword evidence="7 8" id="KW-0413">Isomerase</keyword>
<dbReference type="GO" id="GO:0019563">
    <property type="term" value="P:glycerol catabolic process"/>
    <property type="evidence" value="ECO:0007669"/>
    <property type="project" value="TreeGrafter"/>
</dbReference>
<feature type="binding site" evidence="8">
    <location>
        <begin position="9"/>
        <end position="11"/>
    </location>
    <ligand>
        <name>substrate</name>
    </ligand>
</feature>
<proteinExistence type="inferred from homology"/>
<evidence type="ECO:0000256" key="2">
    <source>
        <dbReference type="ARBA" id="ARBA00004939"/>
    </source>
</evidence>
<comment type="pathway">
    <text evidence="1 8 9">Carbohydrate degradation; glycolysis; D-glyceraldehyde 3-phosphate from glycerone phosphate: step 1/1.</text>
</comment>
<feature type="active site" description="Electrophile" evidence="8">
    <location>
        <position position="98"/>
    </location>
</feature>
<dbReference type="RefSeq" id="WP_036183500.1">
    <property type="nucleotide sequence ID" value="NZ_JMQN01000013.1"/>
</dbReference>
<dbReference type="GO" id="GO:0046166">
    <property type="term" value="P:glyceraldehyde-3-phosphate biosynthetic process"/>
    <property type="evidence" value="ECO:0007669"/>
    <property type="project" value="TreeGrafter"/>
</dbReference>
<name>A0A081G2B2_9GAMM</name>
<dbReference type="InterPro" id="IPR000652">
    <property type="entry name" value="Triosephosphate_isomerase"/>
</dbReference>
<dbReference type="UniPathway" id="UPA00109">
    <property type="reaction ID" value="UER00189"/>
</dbReference>
<dbReference type="STRING" id="1232683.ADIMK_0619"/>
<dbReference type="UniPathway" id="UPA00138"/>
<evidence type="ECO:0000256" key="7">
    <source>
        <dbReference type="ARBA" id="ARBA00023235"/>
    </source>
</evidence>
<dbReference type="AlphaFoldDB" id="A0A081G2B2"/>
<comment type="function">
    <text evidence="8">Involved in the gluconeogenesis. Catalyzes stereospecifically the conversion of dihydroxyacetone phosphate (DHAP) to D-glyceraldehyde-3-phosphate (G3P).</text>
</comment>
<comment type="subunit">
    <text evidence="8 9">Homodimer.</text>
</comment>
<feature type="active site" description="Proton acceptor" evidence="8">
    <location>
        <position position="170"/>
    </location>
</feature>
<dbReference type="InterPro" id="IPR035990">
    <property type="entry name" value="TIM_sf"/>
</dbReference>
<keyword evidence="11" id="KW-1185">Reference proteome</keyword>
<reference evidence="10 11" key="1">
    <citation type="submission" date="2014-04" db="EMBL/GenBank/DDBJ databases">
        <title>Marinobacterium kochiensis sp. nov., isolated from sediment sample collected from Kochi backwaters in Kerala, India.</title>
        <authorList>
            <person name="Singh A."/>
            <person name="Pinnaka A.K."/>
        </authorList>
    </citation>
    <scope>NUCLEOTIDE SEQUENCE [LARGE SCALE GENOMIC DNA]</scope>
    <source>
        <strain evidence="10 11">AK27</strain>
    </source>
</reference>
<dbReference type="GO" id="GO:0006096">
    <property type="term" value="P:glycolytic process"/>
    <property type="evidence" value="ECO:0007669"/>
    <property type="project" value="UniProtKB-UniRule"/>
</dbReference>
<feature type="binding site" evidence="8">
    <location>
        <begin position="236"/>
        <end position="237"/>
    </location>
    <ligand>
        <name>substrate</name>
    </ligand>
</feature>
<dbReference type="EMBL" id="JMQN01000013">
    <property type="protein sequence ID" value="KEA64917.1"/>
    <property type="molecule type" value="Genomic_DNA"/>
</dbReference>
<evidence type="ECO:0000256" key="3">
    <source>
        <dbReference type="ARBA" id="ARBA00007422"/>
    </source>
</evidence>
<dbReference type="InterPro" id="IPR013785">
    <property type="entry name" value="Aldolase_TIM"/>
</dbReference>
<dbReference type="InterPro" id="IPR020861">
    <property type="entry name" value="Triosephosphate_isomerase_AS"/>
</dbReference>
<dbReference type="EC" id="5.3.1.1" evidence="8 9"/>
<dbReference type="PROSITE" id="PS00171">
    <property type="entry name" value="TIM_1"/>
    <property type="match status" value="1"/>
</dbReference>
<evidence type="ECO:0000256" key="1">
    <source>
        <dbReference type="ARBA" id="ARBA00004680"/>
    </source>
</evidence>
<comment type="pathway">
    <text evidence="8 9">Carbohydrate biosynthesis; gluconeogenesis.</text>
</comment>
<dbReference type="PANTHER" id="PTHR21139">
    <property type="entry name" value="TRIOSEPHOSPHATE ISOMERASE"/>
    <property type="match status" value="1"/>
</dbReference>
<dbReference type="InterPro" id="IPR022896">
    <property type="entry name" value="TrioseP_Isoase_bac/euk"/>
</dbReference>
<evidence type="ECO:0000256" key="5">
    <source>
        <dbReference type="ARBA" id="ARBA00022490"/>
    </source>
</evidence>
<dbReference type="Proteomes" id="UP000028252">
    <property type="component" value="Unassembled WGS sequence"/>
</dbReference>
<evidence type="ECO:0000313" key="10">
    <source>
        <dbReference type="EMBL" id="KEA64917.1"/>
    </source>
</evidence>
<dbReference type="PANTHER" id="PTHR21139:SF42">
    <property type="entry name" value="TRIOSEPHOSPHATE ISOMERASE"/>
    <property type="match status" value="1"/>
</dbReference>
<keyword evidence="4 8" id="KW-0312">Gluconeogenesis</keyword>
<dbReference type="Gene3D" id="3.20.20.70">
    <property type="entry name" value="Aldolase class I"/>
    <property type="match status" value="1"/>
</dbReference>
<dbReference type="SUPFAM" id="SSF51351">
    <property type="entry name" value="Triosephosphate isomerase (TIM)"/>
    <property type="match status" value="1"/>
</dbReference>
<keyword evidence="6 8" id="KW-0324">Glycolysis</keyword>
<organism evidence="10 11">
    <name type="scientific">Marinobacterium lacunae</name>
    <dbReference type="NCBI Taxonomy" id="1232683"/>
    <lineage>
        <taxon>Bacteria</taxon>
        <taxon>Pseudomonadati</taxon>
        <taxon>Pseudomonadota</taxon>
        <taxon>Gammaproteobacteria</taxon>
        <taxon>Oceanospirillales</taxon>
        <taxon>Oceanospirillaceae</taxon>
        <taxon>Marinobacterium</taxon>
    </lineage>
</organism>
<evidence type="ECO:0000313" key="11">
    <source>
        <dbReference type="Proteomes" id="UP000028252"/>
    </source>
</evidence>
<dbReference type="PATRIC" id="fig|1232683.4.peg.611"/>